<dbReference type="InterPro" id="IPR050209">
    <property type="entry name" value="Rab_GTPases_membrane_traffic"/>
</dbReference>
<dbReference type="AlphaFoldDB" id="A0AB34JPC9"/>
<dbReference type="PRINTS" id="PR00449">
    <property type="entry name" value="RASTRNSFRMNG"/>
</dbReference>
<comment type="caution">
    <text evidence="8">The sequence shown here is derived from an EMBL/GenBank/DDBJ whole genome shotgun (WGS) entry which is preliminary data.</text>
</comment>
<evidence type="ECO:0000256" key="4">
    <source>
        <dbReference type="ARBA" id="ARBA00023136"/>
    </source>
</evidence>
<keyword evidence="4" id="KW-0472">Membrane</keyword>
<dbReference type="InterPro" id="IPR027417">
    <property type="entry name" value="P-loop_NTPase"/>
</dbReference>
<reference evidence="8 9" key="1">
    <citation type="journal article" date="2024" name="Science">
        <title>Giant polyketide synthase enzymes in the biosynthesis of giant marine polyether toxins.</title>
        <authorList>
            <person name="Fallon T.R."/>
            <person name="Shende V.V."/>
            <person name="Wierzbicki I.H."/>
            <person name="Pendleton A.L."/>
            <person name="Watervoot N.F."/>
            <person name="Auber R.P."/>
            <person name="Gonzalez D.J."/>
            <person name="Wisecaver J.H."/>
            <person name="Moore B.S."/>
        </authorList>
    </citation>
    <scope>NUCLEOTIDE SEQUENCE [LARGE SCALE GENOMIC DNA]</scope>
    <source>
        <strain evidence="8 9">12B1</strain>
    </source>
</reference>
<dbReference type="PROSITE" id="PS51420">
    <property type="entry name" value="RHO"/>
    <property type="match status" value="1"/>
</dbReference>
<dbReference type="Gene3D" id="3.40.50.300">
    <property type="entry name" value="P-loop containing nucleotide triphosphate hydrolases"/>
    <property type="match status" value="1"/>
</dbReference>
<dbReference type="SMART" id="SM00173">
    <property type="entry name" value="RAS"/>
    <property type="match status" value="1"/>
</dbReference>
<proteinExistence type="inferred from homology"/>
<keyword evidence="3" id="KW-0342">GTP-binding</keyword>
<name>A0AB34JPC9_PRYPA</name>
<protein>
    <submittedName>
        <fullName evidence="8">Uncharacterized protein</fullName>
    </submittedName>
</protein>
<evidence type="ECO:0000256" key="5">
    <source>
        <dbReference type="ARBA" id="ARBA00023288"/>
    </source>
</evidence>
<gene>
    <name evidence="8" type="ORF">AB1Y20_018711</name>
</gene>
<keyword evidence="2" id="KW-0547">Nucleotide-binding</keyword>
<dbReference type="InterPro" id="IPR001806">
    <property type="entry name" value="Small_GTPase"/>
</dbReference>
<dbReference type="GO" id="GO:0005525">
    <property type="term" value="F:GTP binding"/>
    <property type="evidence" value="ECO:0007669"/>
    <property type="project" value="UniProtKB-KW"/>
</dbReference>
<dbReference type="GO" id="GO:0012505">
    <property type="term" value="C:endomembrane system"/>
    <property type="evidence" value="ECO:0007669"/>
    <property type="project" value="UniProtKB-SubCell"/>
</dbReference>
<evidence type="ECO:0000256" key="7">
    <source>
        <dbReference type="ARBA" id="ARBA00037868"/>
    </source>
</evidence>
<keyword evidence="6" id="KW-0636">Prenylation</keyword>
<dbReference type="InterPro" id="IPR005225">
    <property type="entry name" value="Small_GTP-bd"/>
</dbReference>
<dbReference type="SMART" id="SM00175">
    <property type="entry name" value="RAB"/>
    <property type="match status" value="1"/>
</dbReference>
<evidence type="ECO:0000313" key="8">
    <source>
        <dbReference type="EMBL" id="KAL1523788.1"/>
    </source>
</evidence>
<comment type="similarity">
    <text evidence="1">Belongs to the small GTPase superfamily. Rab family.</text>
</comment>
<accession>A0AB34JPC9</accession>
<evidence type="ECO:0000256" key="6">
    <source>
        <dbReference type="ARBA" id="ARBA00023289"/>
    </source>
</evidence>
<dbReference type="SMART" id="SM00174">
    <property type="entry name" value="RHO"/>
    <property type="match status" value="1"/>
</dbReference>
<dbReference type="NCBIfam" id="TIGR00231">
    <property type="entry name" value="small_GTP"/>
    <property type="match status" value="1"/>
</dbReference>
<dbReference type="SUPFAM" id="SSF52540">
    <property type="entry name" value="P-loop containing nucleoside triphosphate hydrolases"/>
    <property type="match status" value="1"/>
</dbReference>
<comment type="subcellular location">
    <subcellularLocation>
        <location evidence="7">Endomembrane system</location>
        <topology evidence="7">Lipid-anchor</topology>
    </subcellularLocation>
</comment>
<dbReference type="Pfam" id="PF00071">
    <property type="entry name" value="Ras"/>
    <property type="match status" value="1"/>
</dbReference>
<organism evidence="8 9">
    <name type="scientific">Prymnesium parvum</name>
    <name type="common">Toxic golden alga</name>
    <dbReference type="NCBI Taxonomy" id="97485"/>
    <lineage>
        <taxon>Eukaryota</taxon>
        <taxon>Haptista</taxon>
        <taxon>Haptophyta</taxon>
        <taxon>Prymnesiophyceae</taxon>
        <taxon>Prymnesiales</taxon>
        <taxon>Prymnesiaceae</taxon>
        <taxon>Prymnesium</taxon>
    </lineage>
</organism>
<dbReference type="FunFam" id="3.40.50.300:FF:000067">
    <property type="entry name" value="ras-related protein RABA1f"/>
    <property type="match status" value="1"/>
</dbReference>
<keyword evidence="9" id="KW-1185">Reference proteome</keyword>
<dbReference type="SMART" id="SM00176">
    <property type="entry name" value="RAN"/>
    <property type="match status" value="1"/>
</dbReference>
<evidence type="ECO:0000256" key="3">
    <source>
        <dbReference type="ARBA" id="ARBA00023134"/>
    </source>
</evidence>
<dbReference type="CDD" id="cd01868">
    <property type="entry name" value="Rab11_like"/>
    <property type="match status" value="1"/>
</dbReference>
<dbReference type="EMBL" id="JBGBPQ010000005">
    <property type="protein sequence ID" value="KAL1523788.1"/>
    <property type="molecule type" value="Genomic_DNA"/>
</dbReference>
<evidence type="ECO:0000256" key="1">
    <source>
        <dbReference type="ARBA" id="ARBA00006270"/>
    </source>
</evidence>
<keyword evidence="5" id="KW-0449">Lipoprotein</keyword>
<dbReference type="GO" id="GO:0003924">
    <property type="term" value="F:GTPase activity"/>
    <property type="evidence" value="ECO:0007669"/>
    <property type="project" value="InterPro"/>
</dbReference>
<dbReference type="PANTHER" id="PTHR47979">
    <property type="entry name" value="DRAB11-RELATED"/>
    <property type="match status" value="1"/>
</dbReference>
<dbReference type="PROSITE" id="PS51421">
    <property type="entry name" value="RAS"/>
    <property type="match status" value="1"/>
</dbReference>
<evidence type="ECO:0000313" key="9">
    <source>
        <dbReference type="Proteomes" id="UP001515480"/>
    </source>
</evidence>
<dbReference type="Proteomes" id="UP001515480">
    <property type="component" value="Unassembled WGS sequence"/>
</dbReference>
<dbReference type="PROSITE" id="PS51419">
    <property type="entry name" value="RAB"/>
    <property type="match status" value="1"/>
</dbReference>
<sequence>MGKANYHFKCVIVGNPGVGKTNLMTRFTKGEFSKQAKSTVGVEFSTRQIDHDGLTIEAQVWDTAGQERFKAVTAAFYRNALGAMIVYDITKRETFENCEQWLRELRTYTDPSIVAMLVGNKCDLRHQANVDVEDAKDFAEDNNLAFIETSAKDATNVDLAFETVLIEIYRIVRKNLDAGKYDPDRPAPSMLGIQPIMPAQNRVAGGGCC</sequence>
<evidence type="ECO:0000256" key="2">
    <source>
        <dbReference type="ARBA" id="ARBA00022741"/>
    </source>
</evidence>